<dbReference type="Proteomes" id="UP000028864">
    <property type="component" value="Unassembled WGS sequence"/>
</dbReference>
<reference evidence="1" key="1">
    <citation type="submission" date="2014-05" db="EMBL/GenBank/DDBJ databases">
        <authorList>
            <person name="Urmite Genomes"/>
        </authorList>
    </citation>
    <scope>NUCLEOTIDE SEQUENCE</scope>
    <source>
        <strain evidence="1">DSM 44074</strain>
    </source>
</reference>
<organism evidence="1 2">
    <name type="scientific">Mycolicibacterium neoaurum</name>
    <name type="common">Mycobacterium neoaurum</name>
    <dbReference type="NCBI Taxonomy" id="1795"/>
    <lineage>
        <taxon>Bacteria</taxon>
        <taxon>Bacillati</taxon>
        <taxon>Actinomycetota</taxon>
        <taxon>Actinomycetes</taxon>
        <taxon>Mycobacteriales</taxon>
        <taxon>Mycobacteriaceae</taxon>
        <taxon>Mycolicibacterium</taxon>
    </lineage>
</organism>
<reference evidence="1" key="2">
    <citation type="submission" date="2015-09" db="EMBL/GenBank/DDBJ databases">
        <title>Draft genome sequence of Mycobacterium neoaurum DSM 44074.</title>
        <authorList>
            <person name="Croce O."/>
            <person name="Robert C."/>
            <person name="Raoult D."/>
            <person name="Drancourt M."/>
        </authorList>
    </citation>
    <scope>NUCLEOTIDE SEQUENCE</scope>
    <source>
        <strain evidence="1">DSM 44074</strain>
    </source>
</reference>
<gene>
    <name evidence="1" type="ORF">BN1047_03593</name>
</gene>
<evidence type="ECO:0000313" key="1">
    <source>
        <dbReference type="EMBL" id="CDQ45693.1"/>
    </source>
</evidence>
<protein>
    <submittedName>
        <fullName evidence="1">Uncharacterized protein</fullName>
    </submittedName>
</protein>
<evidence type="ECO:0000313" key="2">
    <source>
        <dbReference type="Proteomes" id="UP000028864"/>
    </source>
</evidence>
<accession>A0AAV2WNX9</accession>
<proteinExistence type="predicted"/>
<dbReference type="EMBL" id="LK021339">
    <property type="protein sequence ID" value="CDQ45693.1"/>
    <property type="molecule type" value="Genomic_DNA"/>
</dbReference>
<sequence>MERLWDAFERLKTIEPGANKKAQIAALLSNIDSDAFRAVVDEDMTALTKIGNTFEIRHRETNTHPVPGDASDYLVGRMALVIGYLIHVRSMKRD</sequence>
<name>A0AAV2WNX9_MYCNE</name>
<dbReference type="AlphaFoldDB" id="A0AAV2WNX9"/>